<evidence type="ECO:0000256" key="20">
    <source>
        <dbReference type="ARBA" id="ARBA00032552"/>
    </source>
</evidence>
<comment type="catalytic activity">
    <reaction evidence="22">
        <text>an N(4)-{beta-D-GlcNAc-(1-&gt;2)-alpha-D-Man-(1-&gt;3)-[alpha-D-Man-(1-&gt;6)]-beta-D-Man-(1-&gt;4)-beta-D-GlcNAc-(1-&gt;4)-beta-D-GlcNAc}-L-asparaginyl-[protein] + UDP-N-acetyl-alpha-D-glucosamine = N(4)-{beta-D-GlcNAc-(1-&gt;2)-alpha-D-Man-(1-&gt;3)-[beta-D-GlcNAc-(1-&gt;2)-alpha-D-Man-(1-&gt;6)]-beta-D-Man-(1-&gt;4)-beta-D-GlcNAc-(1-&gt;4)-beta-D-GlcNAc}-L-asparaginyl-[protein] + UDP + H(+)</text>
        <dbReference type="Rhea" id="RHEA:12941"/>
        <dbReference type="Rhea" id="RHEA-COMP:13526"/>
        <dbReference type="Rhea" id="RHEA-COMP:14369"/>
        <dbReference type="ChEBI" id="CHEBI:15378"/>
        <dbReference type="ChEBI" id="CHEBI:57705"/>
        <dbReference type="ChEBI" id="CHEBI:58223"/>
        <dbReference type="ChEBI" id="CHEBI:60615"/>
        <dbReference type="ChEBI" id="CHEBI:60651"/>
        <dbReference type="EC" id="2.4.1.143"/>
    </reaction>
</comment>
<feature type="binding site" evidence="23">
    <location>
        <begin position="198"/>
        <end position="202"/>
    </location>
    <ligand>
        <name>substrate</name>
    </ligand>
</feature>
<dbReference type="Proteomes" id="UP001154114">
    <property type="component" value="Chromosome 12"/>
</dbReference>
<dbReference type="GO" id="GO:0046872">
    <property type="term" value="F:metal ion binding"/>
    <property type="evidence" value="ECO:0007669"/>
    <property type="project" value="UniProtKB-KW"/>
</dbReference>
<evidence type="ECO:0000256" key="8">
    <source>
        <dbReference type="ARBA" id="ARBA00022679"/>
    </source>
</evidence>
<keyword evidence="12 25" id="KW-1133">Transmembrane helix</keyword>
<keyword evidence="7" id="KW-0328">Glycosyltransferase</keyword>
<keyword evidence="15 24" id="KW-1015">Disulfide bond</keyword>
<comment type="pathway">
    <text evidence="3">Protein modification; protein glycosylation.</text>
</comment>
<keyword evidence="11" id="KW-0735">Signal-anchor</keyword>
<accession>A0A9P0BMS7</accession>
<keyword evidence="27" id="KW-1185">Reference proteome</keyword>
<dbReference type="Pfam" id="PF05060">
    <property type="entry name" value="MGAT2"/>
    <property type="match status" value="1"/>
</dbReference>
<dbReference type="PANTHER" id="PTHR12871">
    <property type="entry name" value="BETA-1,2-N-ACETYLGLUCOSAMINYLTRANSFERASE II"/>
    <property type="match status" value="1"/>
</dbReference>
<dbReference type="GO" id="GO:0008455">
    <property type="term" value="F:alpha-1,6-mannosylglycoprotein 2-beta-N-acetylglucosaminyltransferase activity"/>
    <property type="evidence" value="ECO:0007669"/>
    <property type="project" value="UniProtKB-EC"/>
</dbReference>
<dbReference type="GO" id="GO:0006487">
    <property type="term" value="P:protein N-linked glycosylation"/>
    <property type="evidence" value="ECO:0007669"/>
    <property type="project" value="TreeGrafter"/>
</dbReference>
<dbReference type="GO" id="GO:0000139">
    <property type="term" value="C:Golgi membrane"/>
    <property type="evidence" value="ECO:0007669"/>
    <property type="project" value="UniProtKB-SubCell"/>
</dbReference>
<evidence type="ECO:0000256" key="2">
    <source>
        <dbReference type="ARBA" id="ARBA00004323"/>
    </source>
</evidence>
<proteinExistence type="inferred from homology"/>
<keyword evidence="13" id="KW-0333">Golgi apparatus</keyword>
<name>A0A9P0BMS7_CHRIL</name>
<evidence type="ECO:0000256" key="3">
    <source>
        <dbReference type="ARBA" id="ARBA00004922"/>
    </source>
</evidence>
<keyword evidence="14 25" id="KW-0472">Membrane</keyword>
<dbReference type="InterPro" id="IPR007754">
    <property type="entry name" value="GlcNAc_II"/>
</dbReference>
<evidence type="ECO:0000256" key="17">
    <source>
        <dbReference type="ARBA" id="ARBA00023211"/>
    </source>
</evidence>
<evidence type="ECO:0000256" key="15">
    <source>
        <dbReference type="ARBA" id="ARBA00023157"/>
    </source>
</evidence>
<evidence type="ECO:0000256" key="1">
    <source>
        <dbReference type="ARBA" id="ARBA00001936"/>
    </source>
</evidence>
<organism evidence="26 27">
    <name type="scientific">Chrysodeixis includens</name>
    <name type="common">Soybean looper</name>
    <name type="synonym">Pseudoplusia includens</name>
    <dbReference type="NCBI Taxonomy" id="689277"/>
    <lineage>
        <taxon>Eukaryota</taxon>
        <taxon>Metazoa</taxon>
        <taxon>Ecdysozoa</taxon>
        <taxon>Arthropoda</taxon>
        <taxon>Hexapoda</taxon>
        <taxon>Insecta</taxon>
        <taxon>Pterygota</taxon>
        <taxon>Neoptera</taxon>
        <taxon>Endopterygota</taxon>
        <taxon>Lepidoptera</taxon>
        <taxon>Glossata</taxon>
        <taxon>Ditrysia</taxon>
        <taxon>Noctuoidea</taxon>
        <taxon>Noctuidae</taxon>
        <taxon>Plusiinae</taxon>
        <taxon>Chrysodeixis</taxon>
    </lineage>
</organism>
<reference evidence="26" key="1">
    <citation type="submission" date="2021-12" db="EMBL/GenBank/DDBJ databases">
        <authorList>
            <person name="King R."/>
        </authorList>
    </citation>
    <scope>NUCLEOTIDE SEQUENCE</scope>
</reference>
<evidence type="ECO:0000256" key="13">
    <source>
        <dbReference type="ARBA" id="ARBA00023034"/>
    </source>
</evidence>
<evidence type="ECO:0000256" key="11">
    <source>
        <dbReference type="ARBA" id="ARBA00022968"/>
    </source>
</evidence>
<keyword evidence="9 25" id="KW-0812">Transmembrane</keyword>
<evidence type="ECO:0000256" key="7">
    <source>
        <dbReference type="ARBA" id="ARBA00022676"/>
    </source>
</evidence>
<evidence type="ECO:0000256" key="25">
    <source>
        <dbReference type="SAM" id="Phobius"/>
    </source>
</evidence>
<gene>
    <name evidence="26" type="ORF">CINC_LOCUS1839</name>
</gene>
<feature type="disulfide bond" evidence="24">
    <location>
        <begin position="180"/>
        <end position="186"/>
    </location>
</feature>
<dbReference type="PANTHER" id="PTHR12871:SF0">
    <property type="entry name" value="ALPHA-1,6-MANNOSYL-GLYCOPROTEIN 2-BETA-N-ACETYLGLUCOSAMINYLTRANSFERASE"/>
    <property type="match status" value="1"/>
</dbReference>
<keyword evidence="16" id="KW-0325">Glycoprotein</keyword>
<comment type="cofactor">
    <cofactor evidence="1">
        <name>Mn(2+)</name>
        <dbReference type="ChEBI" id="CHEBI:29035"/>
    </cofactor>
</comment>
<comment type="subcellular location">
    <subcellularLocation>
        <location evidence="2">Golgi apparatus membrane</location>
        <topology evidence="2">Single-pass type II membrane protein</topology>
    </subcellularLocation>
</comment>
<keyword evidence="10" id="KW-0479">Metal-binding</keyword>
<evidence type="ECO:0000256" key="23">
    <source>
        <dbReference type="PIRSR" id="PIRSR607754-1"/>
    </source>
</evidence>
<evidence type="ECO:0000313" key="27">
    <source>
        <dbReference type="Proteomes" id="UP001154114"/>
    </source>
</evidence>
<dbReference type="InterPro" id="IPR029044">
    <property type="entry name" value="Nucleotide-diphossugar_trans"/>
</dbReference>
<dbReference type="AlphaFoldDB" id="A0A9P0BMS7"/>
<evidence type="ECO:0000256" key="21">
    <source>
        <dbReference type="ARBA" id="ARBA00032915"/>
    </source>
</evidence>
<evidence type="ECO:0000313" key="26">
    <source>
        <dbReference type="EMBL" id="CAH0582794.1"/>
    </source>
</evidence>
<evidence type="ECO:0000256" key="4">
    <source>
        <dbReference type="ARBA" id="ARBA00011011"/>
    </source>
</evidence>
<evidence type="ECO:0000256" key="24">
    <source>
        <dbReference type="PIRSR" id="PIRSR607754-3"/>
    </source>
</evidence>
<feature type="transmembrane region" description="Helical" evidence="25">
    <location>
        <begin position="6"/>
        <end position="28"/>
    </location>
</feature>
<evidence type="ECO:0000256" key="16">
    <source>
        <dbReference type="ARBA" id="ARBA00023180"/>
    </source>
</evidence>
<evidence type="ECO:0000256" key="19">
    <source>
        <dbReference type="ARBA" id="ARBA00031203"/>
    </source>
</evidence>
<dbReference type="EC" id="2.4.1.143" evidence="5"/>
<dbReference type="GO" id="GO:0005795">
    <property type="term" value="C:Golgi stack"/>
    <property type="evidence" value="ECO:0007669"/>
    <property type="project" value="InterPro"/>
</dbReference>
<feature type="binding site" evidence="23">
    <location>
        <position position="138"/>
    </location>
    <ligand>
        <name>substrate</name>
    </ligand>
</feature>
<keyword evidence="8" id="KW-0808">Transferase</keyword>
<evidence type="ECO:0000256" key="22">
    <source>
        <dbReference type="ARBA" id="ARBA00093257"/>
    </source>
</evidence>
<evidence type="ECO:0000256" key="18">
    <source>
        <dbReference type="ARBA" id="ARBA00029663"/>
    </source>
</evidence>
<dbReference type="OrthoDB" id="6019616at2759"/>
<evidence type="ECO:0000256" key="5">
    <source>
        <dbReference type="ARBA" id="ARBA00012613"/>
    </source>
</evidence>
<evidence type="ECO:0000256" key="14">
    <source>
        <dbReference type="ARBA" id="ARBA00023136"/>
    </source>
</evidence>
<sequence>MIIHLHNLIFLYRLISILIVLTIMYEIYQQMKLDKQKKIINQYNIYYVNLRSYVNNKNVTERPFSMTEEIHTIKEMKTQIKRINLGQKIYNMFLGPIDHKTQIIVIQVRSNLFYFQKLLASLKKARGISKSLLVFSHDYYDSDINNAVKSVNFAKYMQIFYPYSIQLYPNVYPGYDSKLCTEGYVCTSSEARDAALAQEKHHWWWQANQIFDNMPVTNNYYFDVLFLEESNYVTEDFLYAYKLLQGVRPKLCSYCELLSLGAHKPQLIEYQKSRARLIVEIWTDNMLRIGIAFNRDIWNAVKSWRRDFCYYNDYNWDVSLRSLGSRKWNRNIFVLGILGSRVLEIEKCDSRNASCTADNFVDTCLLNRYQRTYFQKK</sequence>
<keyword evidence="17" id="KW-0464">Manganese</keyword>
<dbReference type="Gene3D" id="3.90.550.10">
    <property type="entry name" value="Spore Coat Polysaccharide Biosynthesis Protein SpsA, Chain A"/>
    <property type="match status" value="1"/>
</dbReference>
<dbReference type="GO" id="GO:0009312">
    <property type="term" value="P:oligosaccharide biosynthetic process"/>
    <property type="evidence" value="ECO:0007669"/>
    <property type="project" value="InterPro"/>
</dbReference>
<evidence type="ECO:0000256" key="6">
    <source>
        <dbReference type="ARBA" id="ARBA00014817"/>
    </source>
</evidence>
<dbReference type="EMBL" id="LR824015">
    <property type="protein sequence ID" value="CAH0582794.1"/>
    <property type="molecule type" value="Genomic_DNA"/>
</dbReference>
<comment type="similarity">
    <text evidence="4">Belongs to the glycosyltransferase 16 (GT16) protein family.</text>
</comment>
<evidence type="ECO:0000256" key="9">
    <source>
        <dbReference type="ARBA" id="ARBA00022692"/>
    </source>
</evidence>
<evidence type="ECO:0000256" key="12">
    <source>
        <dbReference type="ARBA" id="ARBA00022989"/>
    </source>
</evidence>
<feature type="disulfide bond" evidence="24">
    <location>
        <begin position="252"/>
        <end position="255"/>
    </location>
</feature>
<evidence type="ECO:0000256" key="10">
    <source>
        <dbReference type="ARBA" id="ARBA00022723"/>
    </source>
</evidence>
<protein>
    <recommendedName>
        <fullName evidence="6">Alpha-1,6-mannosyl-glycoprotein 2-beta-N-acetylglucosaminyltransferase</fullName>
        <ecNumber evidence="5">2.4.1.143</ecNumber>
    </recommendedName>
    <alternativeName>
        <fullName evidence="21">Beta-1,2-N-acetylglucosaminyltransferase II</fullName>
    </alternativeName>
    <alternativeName>
        <fullName evidence="20">GlcNAc-T II</fullName>
    </alternativeName>
    <alternativeName>
        <fullName evidence="19">Mannoside acetylglucosaminyltransferase 2</fullName>
    </alternativeName>
    <alternativeName>
        <fullName evidence="18">N-glycosyl-oligosaccharide-glycoprotein N-acetylglucosaminyltransferase II</fullName>
    </alternativeName>
</protein>